<dbReference type="STRING" id="1069081.SAMN05660197_1320"/>
<dbReference type="Pfam" id="PF01850">
    <property type="entry name" value="PIN"/>
    <property type="match status" value="1"/>
</dbReference>
<evidence type="ECO:0000313" key="2">
    <source>
        <dbReference type="EMBL" id="SMC09507.1"/>
    </source>
</evidence>
<dbReference type="OrthoDB" id="5373272at2"/>
<gene>
    <name evidence="2" type="ORF">SAMN05660197_1320</name>
</gene>
<dbReference type="Proteomes" id="UP000192602">
    <property type="component" value="Unassembled WGS sequence"/>
</dbReference>
<evidence type="ECO:0000259" key="1">
    <source>
        <dbReference type="Pfam" id="PF01850"/>
    </source>
</evidence>
<feature type="domain" description="PIN" evidence="1">
    <location>
        <begin position="5"/>
        <end position="119"/>
    </location>
</feature>
<reference evidence="3" key="1">
    <citation type="submission" date="2017-04" db="EMBL/GenBank/DDBJ databases">
        <authorList>
            <person name="Varghese N."/>
            <person name="Submissions S."/>
        </authorList>
    </citation>
    <scope>NUCLEOTIDE SEQUENCE [LARGE SCALE GENOMIC DNA]</scope>
    <source>
        <strain evidence="3">DSM 16512</strain>
    </source>
</reference>
<dbReference type="EMBL" id="FWWZ01000001">
    <property type="protein sequence ID" value="SMC09507.1"/>
    <property type="molecule type" value="Genomic_DNA"/>
</dbReference>
<dbReference type="AlphaFoldDB" id="A0A1W1WTA2"/>
<dbReference type="InterPro" id="IPR002716">
    <property type="entry name" value="PIN_dom"/>
</dbReference>
<accession>A0A1W1WTA2</accession>
<dbReference type="SUPFAM" id="SSF88723">
    <property type="entry name" value="PIN domain-like"/>
    <property type="match status" value="1"/>
</dbReference>
<protein>
    <submittedName>
        <fullName evidence="2">Predicted nucleic acid-binding protein, contains PIN domain</fullName>
    </submittedName>
</protein>
<dbReference type="InterPro" id="IPR029060">
    <property type="entry name" value="PIN-like_dom_sf"/>
</dbReference>
<proteinExistence type="predicted"/>
<name>A0A1W1WTA2_9BACT</name>
<organism evidence="2 3">
    <name type="scientific">Nitratiruptor tergarcus DSM 16512</name>
    <dbReference type="NCBI Taxonomy" id="1069081"/>
    <lineage>
        <taxon>Bacteria</taxon>
        <taxon>Pseudomonadati</taxon>
        <taxon>Campylobacterota</taxon>
        <taxon>Epsilonproteobacteria</taxon>
        <taxon>Nautiliales</taxon>
        <taxon>Nitratiruptoraceae</taxon>
        <taxon>Nitratiruptor</taxon>
    </lineage>
</organism>
<evidence type="ECO:0000313" key="3">
    <source>
        <dbReference type="Proteomes" id="UP000192602"/>
    </source>
</evidence>
<keyword evidence="3" id="KW-1185">Reference proteome</keyword>
<sequence>MITNIFLDTNIIIDFLDESRSSHHLAVRLIAALIEQECEIFITEDMLSTIYYLVKDKQKVLHFFKDIIDDWNIIYFDKDVMKNAIEFALRENVDFEDALQCFAAKKHKCIFITHDKKFVDCGIEIFDCKGFLEHYNFEKDI</sequence>
<dbReference type="Gene3D" id="3.40.50.1010">
    <property type="entry name" value="5'-nuclease"/>
    <property type="match status" value="1"/>
</dbReference>
<dbReference type="RefSeq" id="WP_084275733.1">
    <property type="nucleotide sequence ID" value="NZ_AP026671.1"/>
</dbReference>